<gene>
    <name evidence="4" type="ORF">E2K98_06305</name>
    <name evidence="3" type="ORF">RCG21_14295</name>
</gene>
<dbReference type="InterPro" id="IPR011990">
    <property type="entry name" value="TPR-like_helical_dom_sf"/>
</dbReference>
<dbReference type="SUPFAM" id="SSF48452">
    <property type="entry name" value="TPR-like"/>
    <property type="match status" value="1"/>
</dbReference>
<dbReference type="PANTHER" id="PTHR43630:SF2">
    <property type="entry name" value="GLYCOSYLTRANSFERASE"/>
    <property type="match status" value="1"/>
</dbReference>
<organism evidence="4 5">
    <name type="scientific">Bacillus salipaludis</name>
    <dbReference type="NCBI Taxonomy" id="2547811"/>
    <lineage>
        <taxon>Bacteria</taxon>
        <taxon>Bacillati</taxon>
        <taxon>Bacillota</taxon>
        <taxon>Bacilli</taxon>
        <taxon>Bacillales</taxon>
        <taxon>Bacillaceae</taxon>
        <taxon>Bacillus</taxon>
    </lineage>
</organism>
<dbReference type="Pfam" id="PF00535">
    <property type="entry name" value="Glycos_transf_2"/>
    <property type="match status" value="1"/>
</dbReference>
<proteinExistence type="predicted"/>
<comment type="caution">
    <text evidence="4">The sequence shown here is derived from an EMBL/GenBank/DDBJ whole genome shotgun (WGS) entry which is preliminary data.</text>
</comment>
<dbReference type="CDD" id="cd02511">
    <property type="entry name" value="Beta4Glucosyltransferase"/>
    <property type="match status" value="1"/>
</dbReference>
<evidence type="ECO:0000259" key="2">
    <source>
        <dbReference type="Pfam" id="PF00535"/>
    </source>
</evidence>
<dbReference type="InterPro" id="IPR001173">
    <property type="entry name" value="Glyco_trans_2-like"/>
</dbReference>
<dbReference type="Gene3D" id="1.25.40.10">
    <property type="entry name" value="Tetratricopeptide repeat domain"/>
    <property type="match status" value="1"/>
</dbReference>
<dbReference type="RefSeq" id="WP_133333408.1">
    <property type="nucleotide sequence ID" value="NZ_JAVGVR010000001.1"/>
</dbReference>
<dbReference type="InterPro" id="IPR029044">
    <property type="entry name" value="Nucleotide-diphossugar_trans"/>
</dbReference>
<dbReference type="EMBL" id="SMYO01000003">
    <property type="protein sequence ID" value="TDK63063.1"/>
    <property type="molecule type" value="Genomic_DNA"/>
</dbReference>
<keyword evidence="1" id="KW-0802">TPR repeat</keyword>
<evidence type="ECO:0000256" key="1">
    <source>
        <dbReference type="PROSITE-ProRule" id="PRU00339"/>
    </source>
</evidence>
<keyword evidence="4" id="KW-0808">Transferase</keyword>
<dbReference type="InterPro" id="IPR019734">
    <property type="entry name" value="TPR_rpt"/>
</dbReference>
<dbReference type="PROSITE" id="PS50005">
    <property type="entry name" value="TPR"/>
    <property type="match status" value="1"/>
</dbReference>
<dbReference type="Proteomes" id="UP000295132">
    <property type="component" value="Unassembled WGS sequence"/>
</dbReference>
<evidence type="ECO:0000313" key="4">
    <source>
        <dbReference type="EMBL" id="TDK63063.1"/>
    </source>
</evidence>
<reference evidence="4 5" key="1">
    <citation type="submission" date="2019-03" db="EMBL/GenBank/DDBJ databases">
        <title>Bacillus niacini sp. nov. a Nicotinate-Metabolizing Mesophile Isolated from Soil.</title>
        <authorList>
            <person name="Zhang G."/>
        </authorList>
    </citation>
    <scope>NUCLEOTIDE SEQUENCE [LARGE SCALE GENOMIC DNA]</scope>
    <source>
        <strain evidence="4 5">WN066</strain>
    </source>
</reference>
<evidence type="ECO:0000313" key="5">
    <source>
        <dbReference type="Proteomes" id="UP000295132"/>
    </source>
</evidence>
<sequence length="356" mass="40991">MVSISLCMIVKNEEKTLSRCLNSVKNIVDEIILVDTGSNDQTIEIAKKFGAKIYHFQWIDDFSAARNHAFSHAHMDYIFTLDADDVLSKADSEKLEQLKKSISPTIDAVTMKCLAGFDESGNVLVSLRQVRMVKRENQFKWQGAVHEYLEVHGNMLHSEIAITHKREHSNSDRNLRIYEQRQKNGALFSPRDLYYFANELYDHQQYERAIQNYQKFLQSGKCWIEDVIQAHGRIAECYAALGKMDNAIHSALYELKFGPPRAESCCRLGFFFLQLSRPEIAVHWFQFATQLPAIDTGGITNHACSSWIPHLQLSVCYSHLGDYQKALEHIEMAKTFNPEHDLILKNETILKNFIKK</sequence>
<feature type="repeat" description="TPR" evidence="1">
    <location>
        <begin position="307"/>
        <end position="340"/>
    </location>
</feature>
<dbReference type="AlphaFoldDB" id="A0A4V3AU47"/>
<dbReference type="SUPFAM" id="SSF53448">
    <property type="entry name" value="Nucleotide-diphospho-sugar transferases"/>
    <property type="match status" value="1"/>
</dbReference>
<keyword evidence="3" id="KW-0328">Glycosyltransferase</keyword>
<accession>A0A4V3AU47</accession>
<dbReference type="EC" id="2.4.-.-" evidence="3"/>
<dbReference type="Gene3D" id="3.90.550.10">
    <property type="entry name" value="Spore Coat Polysaccharide Biosynthesis Protein SpsA, Chain A"/>
    <property type="match status" value="1"/>
</dbReference>
<dbReference type="Proteomes" id="UP001178888">
    <property type="component" value="Unassembled WGS sequence"/>
</dbReference>
<dbReference type="SMART" id="SM00028">
    <property type="entry name" value="TPR"/>
    <property type="match status" value="3"/>
</dbReference>
<evidence type="ECO:0000313" key="3">
    <source>
        <dbReference type="EMBL" id="MDQ6597515.1"/>
    </source>
</evidence>
<reference evidence="3" key="2">
    <citation type="submission" date="2023-08" db="EMBL/GenBank/DDBJ databases">
        <title>Nitrogen cycling bacteria in agricultural field soils.</title>
        <authorList>
            <person name="Jang J."/>
        </authorList>
    </citation>
    <scope>NUCLEOTIDE SEQUENCE</scope>
    <source>
        <strain evidence="3">PS3-36</strain>
    </source>
</reference>
<protein>
    <submittedName>
        <fullName evidence="4">Glycosyltransferase</fullName>
        <ecNumber evidence="3">2.4.-.-</ecNumber>
    </submittedName>
</protein>
<dbReference type="GO" id="GO:0016757">
    <property type="term" value="F:glycosyltransferase activity"/>
    <property type="evidence" value="ECO:0007669"/>
    <property type="project" value="UniProtKB-KW"/>
</dbReference>
<keyword evidence="6" id="KW-1185">Reference proteome</keyword>
<evidence type="ECO:0000313" key="6">
    <source>
        <dbReference type="Proteomes" id="UP001178888"/>
    </source>
</evidence>
<name>A0A4V3AU47_9BACI</name>
<dbReference type="EMBL" id="JAVGVR010000001">
    <property type="protein sequence ID" value="MDQ6597515.1"/>
    <property type="molecule type" value="Genomic_DNA"/>
</dbReference>
<feature type="domain" description="Glycosyltransferase 2-like" evidence="2">
    <location>
        <begin position="5"/>
        <end position="120"/>
    </location>
</feature>
<dbReference type="PANTHER" id="PTHR43630">
    <property type="entry name" value="POLY-BETA-1,6-N-ACETYL-D-GLUCOSAMINE SYNTHASE"/>
    <property type="match status" value="1"/>
</dbReference>